<dbReference type="SUPFAM" id="SSF69322">
    <property type="entry name" value="Tricorn protease domain 2"/>
    <property type="match status" value="1"/>
</dbReference>
<dbReference type="Gene3D" id="2.130.10.10">
    <property type="entry name" value="YVTN repeat-like/Quinoprotein amine dehydrogenase"/>
    <property type="match status" value="1"/>
</dbReference>
<evidence type="ECO:0000313" key="2">
    <source>
        <dbReference type="Proteomes" id="UP000188947"/>
    </source>
</evidence>
<sequence length="401" mass="45443">MTQYFRNSIFLILACLTIMSCEREPGSGDTGSGEKDYKYFLLSALGSWPNTVHYMTATNDLTKGEMDITKEGDEINSKGTYAYIVKNGYIYNYKTDEGVFKKFKYTQDRLTTVKEVPYSYISDISGYTWVDNNTLVVIGTTGDGQHIRYTVFNAADLSVTRQGEIEGLQPFPDAYQFYTAGAITYMDGGELYLQYSFRDGKWLTPTYYNFAVIDYKTFKTKRSVNDNRSVGVANGSPYFKTSFNKDNEAFYYSCFPRTGAGSNKISLFRTIKGTDAPDVAYQINLTDLVGGKTLETVLNYIGNNKMVILYRDPALGSSYNGRYAIVDIETRKLVRILEELPGDEPYEQGLFTQDKKLYIAVNGSQGSNYVWIYDVQTDKVTKGMKLPDRVSGFARFDKLYD</sequence>
<evidence type="ECO:0008006" key="3">
    <source>
        <dbReference type="Google" id="ProtNLM"/>
    </source>
</evidence>
<dbReference type="Proteomes" id="UP000188947">
    <property type="component" value="Unassembled WGS sequence"/>
</dbReference>
<dbReference type="InterPro" id="IPR015943">
    <property type="entry name" value="WD40/YVTN_repeat-like_dom_sf"/>
</dbReference>
<gene>
    <name evidence="1" type="ORF">BMF97_04010</name>
</gene>
<dbReference type="eggNOG" id="ENOG502Z9CU">
    <property type="taxonomic scope" value="Bacteria"/>
</dbReference>
<proteinExistence type="predicted"/>
<comment type="caution">
    <text evidence="1">The sequence shown here is derived from an EMBL/GenBank/DDBJ whole genome shotgun (WGS) entry which is preliminary data.</text>
</comment>
<dbReference type="EMBL" id="MPOG01000004">
    <property type="protein sequence ID" value="OOH97519.1"/>
    <property type="molecule type" value="Genomic_DNA"/>
</dbReference>
<dbReference type="AlphaFoldDB" id="A0A1V3U3K7"/>
<name>A0A1V3U3K7_ELIME</name>
<evidence type="ECO:0000313" key="1">
    <source>
        <dbReference type="EMBL" id="OOH97519.1"/>
    </source>
</evidence>
<keyword evidence="2" id="KW-1185">Reference proteome</keyword>
<protein>
    <recommendedName>
        <fullName evidence="3">DUF4374 domain-containing protein</fullName>
    </recommendedName>
</protein>
<dbReference type="OrthoDB" id="738440at2"/>
<dbReference type="PROSITE" id="PS51257">
    <property type="entry name" value="PROKAR_LIPOPROTEIN"/>
    <property type="match status" value="1"/>
</dbReference>
<dbReference type="KEGG" id="emg:BBD33_07845"/>
<organism evidence="1 2">
    <name type="scientific">Elizabethkingia meningoseptica</name>
    <name type="common">Chryseobacterium meningosepticum</name>
    <dbReference type="NCBI Taxonomy" id="238"/>
    <lineage>
        <taxon>Bacteria</taxon>
        <taxon>Pseudomonadati</taxon>
        <taxon>Bacteroidota</taxon>
        <taxon>Flavobacteriia</taxon>
        <taxon>Flavobacteriales</taxon>
        <taxon>Weeksellaceae</taxon>
        <taxon>Elizabethkingia</taxon>
    </lineage>
</organism>
<reference evidence="1 2" key="1">
    <citation type="submission" date="2016-11" db="EMBL/GenBank/DDBJ databases">
        <title>Genome sequence and comparative genomic analysis of clinical strain Elizabethkingia meningoseptica 61421 PRCM.</title>
        <authorList>
            <person name="Wang M."/>
            <person name="Hu S."/>
            <person name="Cao L."/>
            <person name="Jiang T."/>
            <person name="Zhou Y."/>
            <person name="Ming D."/>
        </authorList>
    </citation>
    <scope>NUCLEOTIDE SEQUENCE [LARGE SCALE GENOMIC DNA]</scope>
    <source>
        <strain evidence="1 2">61421 PRCM</strain>
    </source>
</reference>
<accession>A0A1V3U3K7</accession>